<dbReference type="Gene3D" id="3.80.10.10">
    <property type="entry name" value="Ribonuclease Inhibitor"/>
    <property type="match status" value="2"/>
</dbReference>
<dbReference type="InterPro" id="IPR001611">
    <property type="entry name" value="Leu-rich_rpt"/>
</dbReference>
<accession>A0A382B354</accession>
<dbReference type="AlphaFoldDB" id="A0A382B354"/>
<dbReference type="PANTHER" id="PTHR48051:SF1">
    <property type="entry name" value="RAS SUPPRESSOR PROTEIN 1"/>
    <property type="match status" value="1"/>
</dbReference>
<evidence type="ECO:0000256" key="2">
    <source>
        <dbReference type="ARBA" id="ARBA00022737"/>
    </source>
</evidence>
<protein>
    <submittedName>
        <fullName evidence="3">Uncharacterized protein</fullName>
    </submittedName>
</protein>
<proteinExistence type="predicted"/>
<sequence length="330" mass="37194">MECIENISYQNTQDCDLADGSDQKVERNNITDINSVYFQNDLDVLQGFIDNNKSLAGMDPFEIGQQKWESMRLVSLDLSDKELTEIPTSICSILPNLKNFDISGNAICSPYPKCIEYIGIQDRRACGNFICPDGYLEIDGECYAADHIVFLESLIDNNVSLEGLKPLNVVDKPGHQKWINGRLDQLILSGKGLTDLPESICSIYQELSVFDISNNSICPSYPSCVENMGYQNTDDCKQSTVTCPDGYVLFDDQCYYYTDLAVLIDFTSSNPSIENYHPLMLGYQTWKDNRLQLLFMSGMNITTIPESIHNLDHLEHLNISHNNLTTLPNS</sequence>
<dbReference type="PANTHER" id="PTHR48051">
    <property type="match status" value="1"/>
</dbReference>
<feature type="non-terminal residue" evidence="3">
    <location>
        <position position="330"/>
    </location>
</feature>
<dbReference type="Pfam" id="PF00560">
    <property type="entry name" value="LRR_1"/>
    <property type="match status" value="1"/>
</dbReference>
<dbReference type="EMBL" id="UINC01027970">
    <property type="protein sequence ID" value="SVB08129.1"/>
    <property type="molecule type" value="Genomic_DNA"/>
</dbReference>
<keyword evidence="1" id="KW-0433">Leucine-rich repeat</keyword>
<gene>
    <name evidence="3" type="ORF">METZ01_LOCUS160983</name>
</gene>
<dbReference type="GO" id="GO:0005737">
    <property type="term" value="C:cytoplasm"/>
    <property type="evidence" value="ECO:0007669"/>
    <property type="project" value="TreeGrafter"/>
</dbReference>
<dbReference type="InterPro" id="IPR032675">
    <property type="entry name" value="LRR_dom_sf"/>
</dbReference>
<name>A0A382B354_9ZZZZ</name>
<evidence type="ECO:0000313" key="3">
    <source>
        <dbReference type="EMBL" id="SVB08129.1"/>
    </source>
</evidence>
<keyword evidence="2" id="KW-0677">Repeat</keyword>
<evidence type="ECO:0000256" key="1">
    <source>
        <dbReference type="ARBA" id="ARBA00022614"/>
    </source>
</evidence>
<reference evidence="3" key="1">
    <citation type="submission" date="2018-05" db="EMBL/GenBank/DDBJ databases">
        <authorList>
            <person name="Lanie J.A."/>
            <person name="Ng W.-L."/>
            <person name="Kazmierczak K.M."/>
            <person name="Andrzejewski T.M."/>
            <person name="Davidsen T.M."/>
            <person name="Wayne K.J."/>
            <person name="Tettelin H."/>
            <person name="Glass J.I."/>
            <person name="Rusch D."/>
            <person name="Podicherti R."/>
            <person name="Tsui H.-C.T."/>
            <person name="Winkler M.E."/>
        </authorList>
    </citation>
    <scope>NUCLEOTIDE SEQUENCE</scope>
</reference>
<organism evidence="3">
    <name type="scientific">marine metagenome</name>
    <dbReference type="NCBI Taxonomy" id="408172"/>
    <lineage>
        <taxon>unclassified sequences</taxon>
        <taxon>metagenomes</taxon>
        <taxon>ecological metagenomes</taxon>
    </lineage>
</organism>
<dbReference type="PROSITE" id="PS51450">
    <property type="entry name" value="LRR"/>
    <property type="match status" value="1"/>
</dbReference>
<dbReference type="SUPFAM" id="SSF52047">
    <property type="entry name" value="RNI-like"/>
    <property type="match status" value="1"/>
</dbReference>
<dbReference type="InterPro" id="IPR050216">
    <property type="entry name" value="LRR_domain-containing"/>
</dbReference>